<dbReference type="InterPro" id="IPR021031">
    <property type="entry name" value="Hyphal-reg_cell_wall_N"/>
</dbReference>
<feature type="compositionally biased region" description="Polar residues" evidence="6">
    <location>
        <begin position="783"/>
        <end position="801"/>
    </location>
</feature>
<feature type="chain" id="PRO_5041712824" description="Hyphally-regulated cell wall protein N-terminal domain-containing protein" evidence="7">
    <location>
        <begin position="21"/>
        <end position="1971"/>
    </location>
</feature>
<organism evidence="9 10">
    <name type="scientific">Clavispora lusitaniae</name>
    <name type="common">Candida lusitaniae</name>
    <dbReference type="NCBI Taxonomy" id="36911"/>
    <lineage>
        <taxon>Eukaryota</taxon>
        <taxon>Fungi</taxon>
        <taxon>Dikarya</taxon>
        <taxon>Ascomycota</taxon>
        <taxon>Saccharomycotina</taxon>
        <taxon>Pichiomycetes</taxon>
        <taxon>Metschnikowiaceae</taxon>
        <taxon>Clavispora</taxon>
    </lineage>
</organism>
<dbReference type="Proteomes" id="UP000195602">
    <property type="component" value="Unassembled WGS sequence"/>
</dbReference>
<feature type="signal peptide" evidence="7">
    <location>
        <begin position="1"/>
        <end position="20"/>
    </location>
</feature>
<dbReference type="Pfam" id="PF11765">
    <property type="entry name" value="Hyphal_reg_CWP"/>
    <property type="match status" value="1"/>
</dbReference>
<dbReference type="EMBL" id="LYUB02000009">
    <property type="protein sequence ID" value="OVF08321.1"/>
    <property type="molecule type" value="Genomic_DNA"/>
</dbReference>
<feature type="region of interest" description="Disordered" evidence="6">
    <location>
        <begin position="1497"/>
        <end position="1524"/>
    </location>
</feature>
<comment type="caution">
    <text evidence="9">The sequence shown here is derived from an EMBL/GenBank/DDBJ whole genome shotgun (WGS) entry which is preliminary data.</text>
</comment>
<feature type="compositionally biased region" description="Low complexity" evidence="6">
    <location>
        <begin position="344"/>
        <end position="358"/>
    </location>
</feature>
<proteinExistence type="predicted"/>
<evidence type="ECO:0000256" key="2">
    <source>
        <dbReference type="ARBA" id="ARBA00022512"/>
    </source>
</evidence>
<name>A0AA91PZN3_CLALS</name>
<feature type="region of interest" description="Disordered" evidence="6">
    <location>
        <begin position="883"/>
        <end position="902"/>
    </location>
</feature>
<feature type="compositionally biased region" description="Polar residues" evidence="6">
    <location>
        <begin position="1497"/>
        <end position="1520"/>
    </location>
</feature>
<evidence type="ECO:0000259" key="8">
    <source>
        <dbReference type="Pfam" id="PF11765"/>
    </source>
</evidence>
<feature type="compositionally biased region" description="Polar residues" evidence="6">
    <location>
        <begin position="754"/>
        <end position="768"/>
    </location>
</feature>
<evidence type="ECO:0000256" key="3">
    <source>
        <dbReference type="ARBA" id="ARBA00022525"/>
    </source>
</evidence>
<feature type="compositionally biased region" description="Basic and acidic residues" evidence="6">
    <location>
        <begin position="651"/>
        <end position="660"/>
    </location>
</feature>
<keyword evidence="5" id="KW-0325">Glycoprotein</keyword>
<keyword evidence="4 7" id="KW-0732">Signal</keyword>
<comment type="subcellular location">
    <subcellularLocation>
        <location evidence="1">Secreted</location>
        <location evidence="1">Cell wall</location>
    </subcellularLocation>
</comment>
<feature type="compositionally biased region" description="Polar residues" evidence="6">
    <location>
        <begin position="1169"/>
        <end position="1228"/>
    </location>
</feature>
<evidence type="ECO:0000256" key="6">
    <source>
        <dbReference type="SAM" id="MobiDB-lite"/>
    </source>
</evidence>
<feature type="compositionally biased region" description="Basic and acidic residues" evidence="6">
    <location>
        <begin position="1315"/>
        <end position="1325"/>
    </location>
</feature>
<feature type="region of interest" description="Disordered" evidence="6">
    <location>
        <begin position="337"/>
        <end position="386"/>
    </location>
</feature>
<feature type="region of interest" description="Disordered" evidence="6">
    <location>
        <begin position="704"/>
        <end position="723"/>
    </location>
</feature>
<feature type="region of interest" description="Disordered" evidence="6">
    <location>
        <begin position="754"/>
        <end position="805"/>
    </location>
</feature>
<feature type="compositionally biased region" description="Low complexity" evidence="6">
    <location>
        <begin position="890"/>
        <end position="902"/>
    </location>
</feature>
<feature type="region of interest" description="Disordered" evidence="6">
    <location>
        <begin position="1166"/>
        <end position="1228"/>
    </location>
</feature>
<dbReference type="KEGG" id="clus:A9F13_09g02673"/>
<keyword evidence="2" id="KW-0134">Cell wall</keyword>
<reference evidence="9 10" key="1">
    <citation type="submission" date="2017-04" db="EMBL/GenBank/DDBJ databases">
        <title>Draft genome of the yeast Clavispora lusitaniae type strain CBS 6936.</title>
        <authorList>
            <person name="Durrens P."/>
            <person name="Klopp C."/>
            <person name="Biteau N."/>
            <person name="Fitton-Ouhabi V."/>
            <person name="Dementhon K."/>
            <person name="Accoceberry I."/>
            <person name="Sherman D.J."/>
            <person name="Noel T."/>
        </authorList>
    </citation>
    <scope>NUCLEOTIDE SEQUENCE [LARGE SCALE GENOMIC DNA]</scope>
    <source>
        <strain evidence="9 10">CBS 6936</strain>
    </source>
</reference>
<feature type="region of interest" description="Disordered" evidence="6">
    <location>
        <begin position="1270"/>
        <end position="1325"/>
    </location>
</feature>
<feature type="region of interest" description="Disordered" evidence="6">
    <location>
        <begin position="651"/>
        <end position="679"/>
    </location>
</feature>
<feature type="compositionally biased region" description="Polar residues" evidence="6">
    <location>
        <begin position="366"/>
        <end position="381"/>
    </location>
</feature>
<feature type="region of interest" description="Disordered" evidence="6">
    <location>
        <begin position="835"/>
        <end position="858"/>
    </location>
</feature>
<evidence type="ECO:0000256" key="5">
    <source>
        <dbReference type="ARBA" id="ARBA00023180"/>
    </source>
</evidence>
<evidence type="ECO:0000256" key="1">
    <source>
        <dbReference type="ARBA" id="ARBA00004191"/>
    </source>
</evidence>
<keyword evidence="3" id="KW-0964">Secreted</keyword>
<protein>
    <recommendedName>
        <fullName evidence="8">Hyphally-regulated cell wall protein N-terminal domain-containing protein</fullName>
    </recommendedName>
</protein>
<feature type="region of interest" description="Disordered" evidence="6">
    <location>
        <begin position="1549"/>
        <end position="1575"/>
    </location>
</feature>
<feature type="domain" description="Hyphally-regulated cell wall protein N-terminal" evidence="8">
    <location>
        <begin position="15"/>
        <end position="331"/>
    </location>
</feature>
<feature type="region of interest" description="Disordered" evidence="6">
    <location>
        <begin position="1679"/>
        <end position="1698"/>
    </location>
</feature>
<accession>A0AA91PZN3</accession>
<feature type="compositionally biased region" description="Polar residues" evidence="6">
    <location>
        <begin position="669"/>
        <end position="678"/>
    </location>
</feature>
<evidence type="ECO:0000313" key="10">
    <source>
        <dbReference type="Proteomes" id="UP000195602"/>
    </source>
</evidence>
<dbReference type="GO" id="GO:0009277">
    <property type="term" value="C:fungal-type cell wall"/>
    <property type="evidence" value="ECO:0007669"/>
    <property type="project" value="UniProtKB-ARBA"/>
</dbReference>
<evidence type="ECO:0000256" key="7">
    <source>
        <dbReference type="SAM" id="SignalP"/>
    </source>
</evidence>
<evidence type="ECO:0000256" key="4">
    <source>
        <dbReference type="ARBA" id="ARBA00022729"/>
    </source>
</evidence>
<feature type="compositionally biased region" description="Basic and acidic residues" evidence="6">
    <location>
        <begin position="769"/>
        <end position="782"/>
    </location>
</feature>
<sequence length="1971" mass="209959">MLSTQVFLISLSVIVSTAFSQITISENTDIVGNADVWDSLLVNGGSYLSYNNEEGDTYNSFKNAVTNDGQLYIGDDGMNVGMSVYFFQGITNNGRVVLNARNEISDPNFNFNGPTFVNNGDIFMLGRGDSDGSNMNIWADWWVTPENHGTIHFHQDVENNGGISHFGRASQTVTNDGTICLHKMNMYQHSNVQGTGCYTVGEKSILIEDLPSTWSLSSGQTIYLASSSSYVRFGLEAPSEYINIAGWGNKNKIGFLGIVFSATISGSVLTVVADFNTFYFNVGEGYEQQHIKIGGGDTIGGFSITSYVMYKHPPPDNALPTSCEACFANADTPLPANREPPFVTSSSSSKIFSSTSKFPETKSDQPAKSYETQSSNELSTSKSKHTSRPVYISASLKTSLQPEYTQISSEKASYSSGEEHSICSTTESALKIESSSSINFSHQKNSKDDLRLDSSTYERFSSSDFPTTSYEINISPTSVPTQYRKSLLTFHGSSSSYSSVEINKAGGKSSTFQSSSRKLKTTYGSATFPSSTYSHDSSVKSKPGVDVASSSLDSHYLKNTGYASSYILPTRARNDRSTTTNTYLDQKSSKDALFTSSSEFASLSSQLKASNSMNPSVTSNNFNENLTTATEITNESSLPITTLEIESSLETRHSDIDPHTSADPVFSGTDPSSVSRSSHVFKHENGTIYKPSSTYYSISTQMSSSNHNLQSKKSSSSQASSSSIEMKSITYITKDPHSILSSSTEVSNRDFSSSLALEVEPSQSTNTYDIKDPTKTRQDSSFKDTNTSSVESHTATFSSNDPKAPLHETRLTAASSNSHLVHSYESRTITSSADDQLATSRLSSHASQGTSSKFSPGEVIMNTSSKGFGSSFALSHLSVSHSSTEHVEGTKSSPSNTSSNTFFESISTSSHQLVIPTDLRTETSDQKRTFSSSRLSFSSTSVSSQLKSSDLDFVDSSSNAVSTRSTSLAAEAFTTDLTDYPCPECTKDSTTTLHSDFATHSDSRTDKFLSSLSSAIVSSKISVALTSDMFHDSHTSSASMSKQVSITSSLTHSTETSSFASSVLPEHKSSLESITFVESTSSIGNDFSSTTRISPTNIEYASPVRISPPSSDSSSAVIVSSAIRDVSSTMRQASGFSTREVRTTYKVSTSENASFTESTSAARLVSALESHSGSKNVPGSHTAYTSESNTRSESVTKQKSHSIYPSGSPNIQVSEGTSRSEIPSTTTYSASATLRSELLSSMKSTSKLEQSFHTVQSARVAKSSDVQNYLTQSSGGESESTIFSNVASSESIPSASEDMSSTITQKSAESSTRAHTNDLHTSHSEEISKVISNIVSRTHTSANVISSSWSVSNSEGAISENTMTGHLSIIAHSSSLQLDLPTKSDLLTTYHTVNVQTYSSGSASIFPQSSASAYVSHEQSSMSQDVSSGRYSNTGDGYSLETGCERCARYTITFPQVQSGGSVETVSAIVDVTTNSNGALTASTSAFLQTSSLKAASKSDPSTSSFISPTTHVPSEVSSKADSDGEVIMVTSKPSESFTAVQKCPECTSHTSKTDASSGLNFSSDNVSSNHKQKPSSILKSNTFALSSTFDVASSLSLNGSGSTDSSAVKHSLPTPTLVFFTSDNTVQKHTIAAIATTIDGEQSTLLSASSLESVASSNYFKAYFNSSTHVRSEVPLSVSTSTNISPPSQSHKYGDPSTAAVASETGLQFPYSPSSETALPSSMIPSGKLSSKTTLFEAAGTVPTSVHFILSHTSTNTVGVPSDDDPKQSASDIIKFSSMLSHQHKSIPEVDSSESVAFTETTSQRETFSIVSTSTFAASSVHVSQQATLSLPCVDCTNGNLSSSSDSGWGPVTASLTSSKRDNLTILYTSTKASTDVDFHISSTTYEPISDSSMSIATESQDNNHGTDLINTKKANSYTMSTLSSLHSSRLSVASGSPHPTVSTTSVDSGLKLHLTSILVLLSTVLTILL</sequence>
<feature type="compositionally biased region" description="Polar residues" evidence="6">
    <location>
        <begin position="835"/>
        <end position="854"/>
    </location>
</feature>
<evidence type="ECO:0000313" key="9">
    <source>
        <dbReference type="EMBL" id="OVF08321.1"/>
    </source>
</evidence>
<feature type="compositionally biased region" description="Polar residues" evidence="6">
    <location>
        <begin position="1270"/>
        <end position="1314"/>
    </location>
</feature>
<feature type="compositionally biased region" description="Polar residues" evidence="6">
    <location>
        <begin position="1679"/>
        <end position="1692"/>
    </location>
</feature>
<gene>
    <name evidence="9" type="ORF">A9F13_09g02673</name>
</gene>